<name>A0A6J8D291_MYTCO</name>
<proteinExistence type="predicted"/>
<protein>
    <submittedName>
        <fullName evidence="2">Uncharacterized protein</fullName>
    </submittedName>
</protein>
<evidence type="ECO:0000313" key="3">
    <source>
        <dbReference type="Proteomes" id="UP000507470"/>
    </source>
</evidence>
<evidence type="ECO:0000256" key="1">
    <source>
        <dbReference type="SAM" id="MobiDB-lite"/>
    </source>
</evidence>
<feature type="compositionally biased region" description="Acidic residues" evidence="1">
    <location>
        <begin position="1"/>
        <end position="10"/>
    </location>
</feature>
<reference evidence="2 3" key="1">
    <citation type="submission" date="2020-06" db="EMBL/GenBank/DDBJ databases">
        <authorList>
            <person name="Li R."/>
            <person name="Bekaert M."/>
        </authorList>
    </citation>
    <scope>NUCLEOTIDE SEQUENCE [LARGE SCALE GENOMIC DNA]</scope>
    <source>
        <strain evidence="3">wild</strain>
    </source>
</reference>
<feature type="compositionally biased region" description="Basic and acidic residues" evidence="1">
    <location>
        <begin position="11"/>
        <end position="21"/>
    </location>
</feature>
<dbReference type="Proteomes" id="UP000507470">
    <property type="component" value="Unassembled WGS sequence"/>
</dbReference>
<feature type="region of interest" description="Disordered" evidence="1">
    <location>
        <begin position="1"/>
        <end position="32"/>
    </location>
</feature>
<evidence type="ECO:0000313" key="2">
    <source>
        <dbReference type="EMBL" id="CAC5401996.1"/>
    </source>
</evidence>
<gene>
    <name evidence="2" type="ORF">MCOR_36006</name>
</gene>
<sequence>MIDNMLEEEHEQAVEEQRSGETQDETDENEPSNTGTLMIIAVKLLFQENRSFQYFILGEYICDKQKISVTIRSQCYISVPWETLTISCRNGKNQNQEVSHLLHRNTEIVARATKLPQSDIPSLNLYPYIDGIVVELTSFAGITFPLTHISILRNNLNSLESIYPKLKKHLDLRQYSPQKLSGMCKGTDISVEDSWHIWLSVVPLPGTLEKSKAAGAALAGRARNILMKVDLNSVKHWTVMLDECMDVLKMLQVAVDKVTLPDGLIPIIFVFRFGERTKHDISLTGFNMIRKTTVHVGVTISLSNDLQLLWARHGLQQVIGDRGTLYSCCSFSDIVNFQSNTDGRNTDVSADVLNVCAIPNQVPFVQFYGDIPNCRPHLNVYHSVSEIVVCGDVINKATREAIKRAIEPFIFSFDQNVNLLRDLRCRMEFVVEVPPGPHVIAPDMYVSLPNMKRLLQKYDLCVTICKC</sequence>
<dbReference type="AlphaFoldDB" id="A0A6J8D291"/>
<keyword evidence="3" id="KW-1185">Reference proteome</keyword>
<dbReference type="OrthoDB" id="6048020at2759"/>
<dbReference type="EMBL" id="CACVKT020006486">
    <property type="protein sequence ID" value="CAC5401996.1"/>
    <property type="molecule type" value="Genomic_DNA"/>
</dbReference>
<organism evidence="2 3">
    <name type="scientific">Mytilus coruscus</name>
    <name type="common">Sea mussel</name>
    <dbReference type="NCBI Taxonomy" id="42192"/>
    <lineage>
        <taxon>Eukaryota</taxon>
        <taxon>Metazoa</taxon>
        <taxon>Spiralia</taxon>
        <taxon>Lophotrochozoa</taxon>
        <taxon>Mollusca</taxon>
        <taxon>Bivalvia</taxon>
        <taxon>Autobranchia</taxon>
        <taxon>Pteriomorphia</taxon>
        <taxon>Mytilida</taxon>
        <taxon>Mytiloidea</taxon>
        <taxon>Mytilidae</taxon>
        <taxon>Mytilinae</taxon>
        <taxon>Mytilus</taxon>
    </lineage>
</organism>
<accession>A0A6J8D291</accession>